<dbReference type="Proteomes" id="UP000190423">
    <property type="component" value="Unassembled WGS sequence"/>
</dbReference>
<evidence type="ECO:0000256" key="3">
    <source>
        <dbReference type="RuleBase" id="RU003345"/>
    </source>
</evidence>
<gene>
    <name evidence="5" type="ORF">SAMN02745149_01433</name>
</gene>
<dbReference type="InterPro" id="IPR029510">
    <property type="entry name" value="Ald_DH_CS_GLU"/>
</dbReference>
<evidence type="ECO:0000313" key="6">
    <source>
        <dbReference type="Proteomes" id="UP000190423"/>
    </source>
</evidence>
<dbReference type="GO" id="GO:0016620">
    <property type="term" value="F:oxidoreductase activity, acting on the aldehyde or oxo group of donors, NAD or NADP as acceptor"/>
    <property type="evidence" value="ECO:0007669"/>
    <property type="project" value="InterPro"/>
</dbReference>
<dbReference type="STRING" id="261392.SAMN02745149_01433"/>
<protein>
    <submittedName>
        <fullName evidence="5">Aldehyde dehydrogenase family protein</fullName>
    </submittedName>
</protein>
<dbReference type="Pfam" id="PF00171">
    <property type="entry name" value="Aldedh"/>
    <property type="match status" value="1"/>
</dbReference>
<comment type="similarity">
    <text evidence="3">Belongs to the aldehyde dehydrogenase family.</text>
</comment>
<keyword evidence="1 3" id="KW-0560">Oxidoreductase</keyword>
<dbReference type="AlphaFoldDB" id="A0A1T4L3L1"/>
<evidence type="ECO:0000256" key="2">
    <source>
        <dbReference type="PROSITE-ProRule" id="PRU10007"/>
    </source>
</evidence>
<proteinExistence type="inferred from homology"/>
<keyword evidence="6" id="KW-1185">Reference proteome</keyword>
<dbReference type="InterPro" id="IPR016160">
    <property type="entry name" value="Ald_DH_CS_CYS"/>
</dbReference>
<dbReference type="GeneID" id="78316729"/>
<name>A0A1T4L3L1_TREPO</name>
<dbReference type="InterPro" id="IPR016161">
    <property type="entry name" value="Ald_DH/histidinol_DH"/>
</dbReference>
<dbReference type="PROSITE" id="PS00070">
    <property type="entry name" value="ALDEHYDE_DEHYDR_CYS"/>
    <property type="match status" value="1"/>
</dbReference>
<feature type="domain" description="Aldehyde dehydrogenase" evidence="4">
    <location>
        <begin position="17"/>
        <end position="120"/>
    </location>
</feature>
<evidence type="ECO:0000259" key="4">
    <source>
        <dbReference type="Pfam" id="PF00171"/>
    </source>
</evidence>
<evidence type="ECO:0000256" key="1">
    <source>
        <dbReference type="ARBA" id="ARBA00023002"/>
    </source>
</evidence>
<dbReference type="InterPro" id="IPR016163">
    <property type="entry name" value="Ald_DH_C"/>
</dbReference>
<organism evidence="5 6">
    <name type="scientific">Treponema porcinum</name>
    <dbReference type="NCBI Taxonomy" id="261392"/>
    <lineage>
        <taxon>Bacteria</taxon>
        <taxon>Pseudomonadati</taxon>
        <taxon>Spirochaetota</taxon>
        <taxon>Spirochaetia</taxon>
        <taxon>Spirochaetales</taxon>
        <taxon>Treponemataceae</taxon>
        <taxon>Treponema</taxon>
    </lineage>
</organism>
<dbReference type="PROSITE" id="PS00687">
    <property type="entry name" value="ALDEHYDE_DEHYDR_GLU"/>
    <property type="match status" value="1"/>
</dbReference>
<evidence type="ECO:0000313" key="5">
    <source>
        <dbReference type="EMBL" id="SJZ49137.1"/>
    </source>
</evidence>
<dbReference type="EMBL" id="FUWG01000010">
    <property type="protein sequence ID" value="SJZ49137.1"/>
    <property type="molecule type" value="Genomic_DNA"/>
</dbReference>
<dbReference type="PANTHER" id="PTHR11699">
    <property type="entry name" value="ALDEHYDE DEHYDROGENASE-RELATED"/>
    <property type="match status" value="1"/>
</dbReference>
<reference evidence="5 6" key="1">
    <citation type="submission" date="2017-02" db="EMBL/GenBank/DDBJ databases">
        <authorList>
            <person name="Peterson S.W."/>
        </authorList>
    </citation>
    <scope>NUCLEOTIDE SEQUENCE [LARGE SCALE GENOMIC DNA]</scope>
    <source>
        <strain evidence="5 6">ATCC BAA-908</strain>
    </source>
</reference>
<dbReference type="RefSeq" id="WP_200805305.1">
    <property type="nucleotide sequence ID" value="NZ_FUWG01000010.1"/>
</dbReference>
<accession>A0A1T4L3L1</accession>
<sequence>MEPQKMFIGGKWTEGSEKKIGLELGGKSPNIIFADADIDAAVEWAMIGIFFNQGEVCAAGSRIIIEESAHDEFVRRLKEKAERMTIGNPLENPDIGPVITQKDMEKVLSYIKSGIDEGALADTQKGLVAEFEIQEAE</sequence>
<dbReference type="Gene3D" id="3.40.309.10">
    <property type="entry name" value="Aldehyde Dehydrogenase, Chain A, domain 2"/>
    <property type="match status" value="1"/>
</dbReference>
<dbReference type="InterPro" id="IPR015590">
    <property type="entry name" value="Aldehyde_DH_dom"/>
</dbReference>
<dbReference type="SUPFAM" id="SSF53720">
    <property type="entry name" value="ALDH-like"/>
    <property type="match status" value="1"/>
</dbReference>
<feature type="active site" evidence="2">
    <location>
        <position position="23"/>
    </location>
</feature>